<feature type="compositionally biased region" description="Low complexity" evidence="9">
    <location>
        <begin position="717"/>
        <end position="729"/>
    </location>
</feature>
<dbReference type="EMBL" id="JBIBEG010000012">
    <property type="protein sequence ID" value="MFF5900303.1"/>
    <property type="molecule type" value="Genomic_DNA"/>
</dbReference>
<dbReference type="InterPro" id="IPR001264">
    <property type="entry name" value="Glyco_trans_51"/>
</dbReference>
<dbReference type="SUPFAM" id="SSF56601">
    <property type="entry name" value="beta-lactamase/transpeptidase-like"/>
    <property type="match status" value="1"/>
</dbReference>
<dbReference type="PANTHER" id="PTHR32282">
    <property type="entry name" value="BINDING PROTEIN TRANSPEPTIDASE, PUTATIVE-RELATED"/>
    <property type="match status" value="1"/>
</dbReference>
<evidence type="ECO:0000256" key="7">
    <source>
        <dbReference type="ARBA" id="ARBA00034000"/>
    </source>
</evidence>
<evidence type="ECO:0000256" key="3">
    <source>
        <dbReference type="ARBA" id="ARBA00022676"/>
    </source>
</evidence>
<dbReference type="Pfam" id="PF00905">
    <property type="entry name" value="Transpeptidase"/>
    <property type="match status" value="1"/>
</dbReference>
<evidence type="ECO:0000256" key="4">
    <source>
        <dbReference type="ARBA" id="ARBA00022679"/>
    </source>
</evidence>
<sequence length="744" mass="78785">MPKKRSGGGLTTTQQAAKFLGVAALSGAVLAGIALPAAGALGLAAKGTVEGFDEIPSNLKTPPLSQRTTILDSEGGAIATVYSRDRTVVPLKDISPYMQDAIIAIEDSRFYEHGAVDLKGILRAMNRNVQEGGAAQGASTLTQQYVKNVFVEEAGDDPDKVAEATQQTLGRKVRELKYAIQVEEELGKKKILENYLNITFFGQQAYGVEAASQRYFSKHAKDLKLEEAAMLAGLVQSPTRYDPVNDAEEATKRRNTVLQRMAAVGSISQDEADKAIASPIALKVRKPRNGCITAVSGAGFFCDYVRKTILTDPAFGKTEEERSKLWNLGGLTIRTTLSPRAQQAADEAATSRVYKDDKVAASVVQVEPGTGKILSMGQSRPYGLDQKKHETMINLAVSNKMGGSTYGFQVGSTFKPITAAAALEKGISPAQSYATDWKISLPLNSFRTCAGAPTGSSNWDLQNEMESEKGSWDMTSALGKSINTYFAKLEQKTGLCETVEMAKKVGYERGDGKEIEENASITLGGEVSTPLSMASVYAAFANRGTYCSPIAIESITDADDKKIGVPKTKCSRAMSETTADTLSQMLKGVVEDGTGTLAGLTDRDNAGKTGTTNDRLDAWFVGYTPNLSTAVWVGDDVGEKTTKMYDITIGGQYYDKVCGGCLPGPIWKTAMTGALNASETPSFNPIAVPRAKEKEKDPGRGEGRGGDTGDDDGGKPGADPIGGITLPPGIIGGNDGGGRGGNGP</sequence>
<dbReference type="InterPro" id="IPR036950">
    <property type="entry name" value="PBP_transglycosylase"/>
</dbReference>
<keyword evidence="1" id="KW-0121">Carboxypeptidase</keyword>
<dbReference type="InterPro" id="IPR001460">
    <property type="entry name" value="PCN-bd_Tpept"/>
</dbReference>
<dbReference type="Proteomes" id="UP001602322">
    <property type="component" value="Unassembled WGS sequence"/>
</dbReference>
<dbReference type="RefSeq" id="WP_145809471.1">
    <property type="nucleotide sequence ID" value="NZ_JBIBEG010000012.1"/>
</dbReference>
<evidence type="ECO:0000256" key="6">
    <source>
        <dbReference type="ARBA" id="ARBA00023268"/>
    </source>
</evidence>
<keyword evidence="13" id="KW-1185">Reference proteome</keyword>
<feature type="region of interest" description="Disordered" evidence="9">
    <location>
        <begin position="677"/>
        <end position="744"/>
    </location>
</feature>
<comment type="caution">
    <text evidence="12">The sequence shown here is derived from an EMBL/GenBank/DDBJ whole genome shotgun (WGS) entry which is preliminary data.</text>
</comment>
<evidence type="ECO:0000259" key="11">
    <source>
        <dbReference type="Pfam" id="PF00912"/>
    </source>
</evidence>
<gene>
    <name evidence="12" type="ORF">ACFY8O_30910</name>
</gene>
<dbReference type="EC" id="2.4.-.-" evidence="12"/>
<keyword evidence="4 12" id="KW-0808">Transferase</keyword>
<keyword evidence="3 12" id="KW-0328">Glycosyltransferase</keyword>
<dbReference type="Gene3D" id="1.10.3810.10">
    <property type="entry name" value="Biosynthetic peptidoglycan transglycosylase-like"/>
    <property type="match status" value="1"/>
</dbReference>
<feature type="compositionally biased region" description="Gly residues" evidence="9">
    <location>
        <begin position="730"/>
        <end position="744"/>
    </location>
</feature>
<evidence type="ECO:0000256" key="1">
    <source>
        <dbReference type="ARBA" id="ARBA00022645"/>
    </source>
</evidence>
<dbReference type="InterPro" id="IPR050396">
    <property type="entry name" value="Glycosyltr_51/Transpeptidase"/>
</dbReference>
<organism evidence="12 13">
    <name type="scientific">Streptomyces argenteolus</name>
    <dbReference type="NCBI Taxonomy" id="67274"/>
    <lineage>
        <taxon>Bacteria</taxon>
        <taxon>Bacillati</taxon>
        <taxon>Actinomycetota</taxon>
        <taxon>Actinomycetes</taxon>
        <taxon>Kitasatosporales</taxon>
        <taxon>Streptomycetaceae</taxon>
        <taxon>Streptomyces</taxon>
    </lineage>
</organism>
<keyword evidence="5" id="KW-0378">Hydrolase</keyword>
<dbReference type="InterPro" id="IPR023346">
    <property type="entry name" value="Lysozyme-like_dom_sf"/>
</dbReference>
<keyword evidence="2" id="KW-0645">Protease</keyword>
<comment type="catalytic activity">
    <reaction evidence="8">
        <text>[GlcNAc-(1-&gt;4)-Mur2Ac(oyl-L-Ala-gamma-D-Glu-L-Lys-D-Ala-D-Ala)](n)-di-trans,octa-cis-undecaprenyl diphosphate + beta-D-GlcNAc-(1-&gt;4)-Mur2Ac(oyl-L-Ala-gamma-D-Glu-L-Lys-D-Ala-D-Ala)-di-trans,octa-cis-undecaprenyl diphosphate = [GlcNAc-(1-&gt;4)-Mur2Ac(oyl-L-Ala-gamma-D-Glu-L-Lys-D-Ala-D-Ala)](n+1)-di-trans,octa-cis-undecaprenyl diphosphate + di-trans,octa-cis-undecaprenyl diphosphate + H(+)</text>
        <dbReference type="Rhea" id="RHEA:23708"/>
        <dbReference type="Rhea" id="RHEA-COMP:9602"/>
        <dbReference type="Rhea" id="RHEA-COMP:9603"/>
        <dbReference type="ChEBI" id="CHEBI:15378"/>
        <dbReference type="ChEBI" id="CHEBI:58405"/>
        <dbReference type="ChEBI" id="CHEBI:60033"/>
        <dbReference type="ChEBI" id="CHEBI:78435"/>
        <dbReference type="EC" id="2.4.99.28"/>
    </reaction>
</comment>
<dbReference type="PANTHER" id="PTHR32282:SF33">
    <property type="entry name" value="PEPTIDOGLYCAN GLYCOSYLTRANSFERASE"/>
    <property type="match status" value="1"/>
</dbReference>
<feature type="domain" description="Penicillin-binding protein transpeptidase" evidence="10">
    <location>
        <begin position="362"/>
        <end position="637"/>
    </location>
</feature>
<dbReference type="SUPFAM" id="SSF53955">
    <property type="entry name" value="Lysozyme-like"/>
    <property type="match status" value="1"/>
</dbReference>
<feature type="domain" description="Glycosyl transferase family 51" evidence="11">
    <location>
        <begin position="77"/>
        <end position="261"/>
    </location>
</feature>
<reference evidence="12 13" key="1">
    <citation type="submission" date="2024-10" db="EMBL/GenBank/DDBJ databases">
        <title>The Natural Products Discovery Center: Release of the First 8490 Sequenced Strains for Exploring Actinobacteria Biosynthetic Diversity.</title>
        <authorList>
            <person name="Kalkreuter E."/>
            <person name="Kautsar S.A."/>
            <person name="Yang D."/>
            <person name="Bader C.D."/>
            <person name="Teijaro C.N."/>
            <person name="Fluegel L."/>
            <person name="Davis C.M."/>
            <person name="Simpson J.R."/>
            <person name="Lauterbach L."/>
            <person name="Steele A.D."/>
            <person name="Gui C."/>
            <person name="Meng S."/>
            <person name="Li G."/>
            <person name="Viehrig K."/>
            <person name="Ye F."/>
            <person name="Su P."/>
            <person name="Kiefer A.F."/>
            <person name="Nichols A."/>
            <person name="Cepeda A.J."/>
            <person name="Yan W."/>
            <person name="Fan B."/>
            <person name="Jiang Y."/>
            <person name="Adhikari A."/>
            <person name="Zheng C.-J."/>
            <person name="Schuster L."/>
            <person name="Cowan T.M."/>
            <person name="Smanski M.J."/>
            <person name="Chevrette M.G."/>
            <person name="De Carvalho L.P.S."/>
            <person name="Shen B."/>
        </authorList>
    </citation>
    <scope>NUCLEOTIDE SEQUENCE [LARGE SCALE GENOMIC DNA]</scope>
    <source>
        <strain evidence="12 13">NPDC012540</strain>
    </source>
</reference>
<protein>
    <submittedName>
        <fullName evidence="12">Transglycosylase domain-containing protein</fullName>
        <ecNumber evidence="12">2.4.-.-</ecNumber>
    </submittedName>
</protein>
<dbReference type="Pfam" id="PF00912">
    <property type="entry name" value="Transgly"/>
    <property type="match status" value="1"/>
</dbReference>
<dbReference type="Gene3D" id="3.40.710.10">
    <property type="entry name" value="DD-peptidase/beta-lactamase superfamily"/>
    <property type="match status" value="1"/>
</dbReference>
<dbReference type="InterPro" id="IPR012338">
    <property type="entry name" value="Beta-lactam/transpept-like"/>
</dbReference>
<dbReference type="GO" id="GO:0016757">
    <property type="term" value="F:glycosyltransferase activity"/>
    <property type="evidence" value="ECO:0007669"/>
    <property type="project" value="UniProtKB-KW"/>
</dbReference>
<accession>A0ABW6XEZ7</accession>
<evidence type="ECO:0000256" key="8">
    <source>
        <dbReference type="ARBA" id="ARBA00049902"/>
    </source>
</evidence>
<name>A0ABW6XEZ7_9ACTN</name>
<comment type="catalytic activity">
    <reaction evidence="7">
        <text>Preferential cleavage: (Ac)2-L-Lys-D-Ala-|-D-Ala. Also transpeptidation of peptidyl-alanyl moieties that are N-acyl substituents of D-alanine.</text>
        <dbReference type="EC" id="3.4.16.4"/>
    </reaction>
</comment>
<feature type="compositionally biased region" description="Basic and acidic residues" evidence="9">
    <location>
        <begin position="690"/>
        <end position="707"/>
    </location>
</feature>
<evidence type="ECO:0000256" key="2">
    <source>
        <dbReference type="ARBA" id="ARBA00022670"/>
    </source>
</evidence>
<evidence type="ECO:0000256" key="9">
    <source>
        <dbReference type="SAM" id="MobiDB-lite"/>
    </source>
</evidence>
<proteinExistence type="predicted"/>
<keyword evidence="6" id="KW-0511">Multifunctional enzyme</keyword>
<evidence type="ECO:0000259" key="10">
    <source>
        <dbReference type="Pfam" id="PF00905"/>
    </source>
</evidence>
<evidence type="ECO:0000256" key="5">
    <source>
        <dbReference type="ARBA" id="ARBA00022801"/>
    </source>
</evidence>
<evidence type="ECO:0000313" key="13">
    <source>
        <dbReference type="Proteomes" id="UP001602322"/>
    </source>
</evidence>
<evidence type="ECO:0000313" key="12">
    <source>
        <dbReference type="EMBL" id="MFF5900303.1"/>
    </source>
</evidence>